<gene>
    <name evidence="1" type="ORF">NLI96_g10373</name>
</gene>
<proteinExistence type="predicted"/>
<sequence>MAVSRYHRINEASRSLCTSLDSLASLDQYSFDSPRDSPYQFTLLRKLATPLEPQPFASPVSWVPAQFEVIGQITSPEEEVRPFPVDENYPIDRILAGWIGPRAGSQDLWQRYMRGLTRLLLLISPTLEEDIDFQYFTEKKLKPGVVHNVNRIRVLQTDDVPGQASHQTGRPEIAPKCLENAPYNKLVRARFTLHYIYYPSACQMASRRAVFVKFHLIDVV</sequence>
<evidence type="ECO:0000313" key="2">
    <source>
        <dbReference type="Proteomes" id="UP001212997"/>
    </source>
</evidence>
<name>A0AAD5YEE6_9APHY</name>
<dbReference type="Proteomes" id="UP001212997">
    <property type="component" value="Unassembled WGS sequence"/>
</dbReference>
<accession>A0AAD5YEE6</accession>
<dbReference type="AlphaFoldDB" id="A0AAD5YEE6"/>
<dbReference type="EMBL" id="JANAWD010000582">
    <property type="protein sequence ID" value="KAJ3477573.1"/>
    <property type="molecule type" value="Genomic_DNA"/>
</dbReference>
<organism evidence="1 2">
    <name type="scientific">Meripilus lineatus</name>
    <dbReference type="NCBI Taxonomy" id="2056292"/>
    <lineage>
        <taxon>Eukaryota</taxon>
        <taxon>Fungi</taxon>
        <taxon>Dikarya</taxon>
        <taxon>Basidiomycota</taxon>
        <taxon>Agaricomycotina</taxon>
        <taxon>Agaricomycetes</taxon>
        <taxon>Polyporales</taxon>
        <taxon>Meripilaceae</taxon>
        <taxon>Meripilus</taxon>
    </lineage>
</organism>
<evidence type="ECO:0000313" key="1">
    <source>
        <dbReference type="EMBL" id="KAJ3477573.1"/>
    </source>
</evidence>
<protein>
    <submittedName>
        <fullName evidence="1">Uncharacterized protein</fullName>
    </submittedName>
</protein>
<comment type="caution">
    <text evidence="1">The sequence shown here is derived from an EMBL/GenBank/DDBJ whole genome shotgun (WGS) entry which is preliminary data.</text>
</comment>
<reference evidence="1" key="1">
    <citation type="submission" date="2022-07" db="EMBL/GenBank/DDBJ databases">
        <title>Genome Sequence of Physisporinus lineatus.</title>
        <authorList>
            <person name="Buettner E."/>
        </authorList>
    </citation>
    <scope>NUCLEOTIDE SEQUENCE</scope>
    <source>
        <strain evidence="1">VT162</strain>
    </source>
</reference>
<keyword evidence="2" id="KW-1185">Reference proteome</keyword>